<comment type="caution">
    <text evidence="1">The sequence shown here is derived from an EMBL/GenBank/DDBJ whole genome shotgun (WGS) entry which is preliminary data.</text>
</comment>
<dbReference type="Proteomes" id="UP000324222">
    <property type="component" value="Unassembled WGS sequence"/>
</dbReference>
<name>A0A5B7F458_PORTR</name>
<reference evidence="1 2" key="1">
    <citation type="submission" date="2019-05" db="EMBL/GenBank/DDBJ databases">
        <title>Another draft genome of Portunus trituberculatus and its Hox gene families provides insights of decapod evolution.</title>
        <authorList>
            <person name="Jeong J.-H."/>
            <person name="Song I."/>
            <person name="Kim S."/>
            <person name="Choi T."/>
            <person name="Kim D."/>
            <person name="Ryu S."/>
            <person name="Kim W."/>
        </authorList>
    </citation>
    <scope>NUCLEOTIDE SEQUENCE [LARGE SCALE GENOMIC DNA]</scope>
    <source>
        <tissue evidence="1">Muscle</tissue>
    </source>
</reference>
<accession>A0A5B7F458</accession>
<gene>
    <name evidence="1" type="ORF">E2C01_033469</name>
</gene>
<proteinExistence type="predicted"/>
<protein>
    <submittedName>
        <fullName evidence="1">Uncharacterized protein</fullName>
    </submittedName>
</protein>
<evidence type="ECO:0000313" key="2">
    <source>
        <dbReference type="Proteomes" id="UP000324222"/>
    </source>
</evidence>
<dbReference type="EMBL" id="VSRR010004520">
    <property type="protein sequence ID" value="MPC39918.1"/>
    <property type="molecule type" value="Genomic_DNA"/>
</dbReference>
<keyword evidence="2" id="KW-1185">Reference proteome</keyword>
<organism evidence="1 2">
    <name type="scientific">Portunus trituberculatus</name>
    <name type="common">Swimming crab</name>
    <name type="synonym">Neptunus trituberculatus</name>
    <dbReference type="NCBI Taxonomy" id="210409"/>
    <lineage>
        <taxon>Eukaryota</taxon>
        <taxon>Metazoa</taxon>
        <taxon>Ecdysozoa</taxon>
        <taxon>Arthropoda</taxon>
        <taxon>Crustacea</taxon>
        <taxon>Multicrustacea</taxon>
        <taxon>Malacostraca</taxon>
        <taxon>Eumalacostraca</taxon>
        <taxon>Eucarida</taxon>
        <taxon>Decapoda</taxon>
        <taxon>Pleocyemata</taxon>
        <taxon>Brachyura</taxon>
        <taxon>Eubrachyura</taxon>
        <taxon>Portunoidea</taxon>
        <taxon>Portunidae</taxon>
        <taxon>Portuninae</taxon>
        <taxon>Portunus</taxon>
    </lineage>
</organism>
<sequence>MKVRGETVHLILDDAAEQVESPMIGSDVEDKGLELHCRSVKEGKGASVTVAAPERKAAVNSRLCGSDEASWSEANGARCGADGAN</sequence>
<dbReference type="AlphaFoldDB" id="A0A5B7F458"/>
<evidence type="ECO:0000313" key="1">
    <source>
        <dbReference type="EMBL" id="MPC39918.1"/>
    </source>
</evidence>